<dbReference type="EMBL" id="CM000158">
    <property type="protein sequence ID" value="EDW91048.2"/>
    <property type="molecule type" value="Genomic_DNA"/>
</dbReference>
<proteinExistence type="predicted"/>
<reference evidence="2 3" key="2">
    <citation type="journal article" date="2007" name="PLoS Biol.">
        <title>Principles of genome evolution in the Drosophila melanogaster species group.</title>
        <authorList>
            <person name="Ranz J.M."/>
            <person name="Maurin D."/>
            <person name="Chan Y.S."/>
            <person name="von Grotthuss M."/>
            <person name="Hillier L.W."/>
            <person name="Roote J."/>
            <person name="Ashburner M."/>
            <person name="Bergman C.M."/>
        </authorList>
    </citation>
    <scope>NUCLEOTIDE SEQUENCE [LARGE SCALE GENOMIC DNA]</scope>
    <source>
        <strain evidence="3">Tai18E2 / Tucson 14021-0261.01</strain>
    </source>
</reference>
<dbReference type="HOGENOM" id="CLU_116900_2_0_1"/>
<feature type="signal peptide" evidence="1">
    <location>
        <begin position="1"/>
        <end position="20"/>
    </location>
</feature>
<dbReference type="OrthoDB" id="7859583at2759"/>
<keyword evidence="1" id="KW-0732">Signal</keyword>
<dbReference type="Pfam" id="PF06477">
    <property type="entry name" value="DUF1091"/>
    <property type="match status" value="1"/>
</dbReference>
<gene>
    <name evidence="2" type="primary">Dyak\GE13600</name>
    <name evidence="2" type="synonym">dyak_GLEANR_13796</name>
    <name evidence="2" type="synonym">GE13600</name>
    <name evidence="2" type="ORF">Dyak_GE13600</name>
</gene>
<protein>
    <recommendedName>
        <fullName evidence="4">MD-2-related lipid-recognition domain-containing protein</fullName>
    </recommendedName>
</protein>
<name>B4P783_DROYA</name>
<sequence>MQFALLVFLCSCLMWQVMESQMVYKLKKIECNPNPSRVQNVTCRLKPINWNVAEANMDCDLVEPIVRPMIRLQVLKKDYSNQFQPFLIDVKFGICDVVEKRNFFPYGLMLWKLLKRYSNVNHSCPFSGHLSTRNGNMESELLPPFPEGLFQFRITFSDSNSTNSDYLGTVKIYIQVMEAIKNKK</sequence>
<dbReference type="Proteomes" id="UP000002282">
    <property type="component" value="Chromosome 2R"/>
</dbReference>
<evidence type="ECO:0008006" key="4">
    <source>
        <dbReference type="Google" id="ProtNLM"/>
    </source>
</evidence>
<dbReference type="SMART" id="SM00697">
    <property type="entry name" value="DM8"/>
    <property type="match status" value="1"/>
</dbReference>
<organism evidence="2 3">
    <name type="scientific">Drosophila yakuba</name>
    <name type="common">Fruit fly</name>
    <dbReference type="NCBI Taxonomy" id="7245"/>
    <lineage>
        <taxon>Eukaryota</taxon>
        <taxon>Metazoa</taxon>
        <taxon>Ecdysozoa</taxon>
        <taxon>Arthropoda</taxon>
        <taxon>Hexapoda</taxon>
        <taxon>Insecta</taxon>
        <taxon>Pterygota</taxon>
        <taxon>Neoptera</taxon>
        <taxon>Endopterygota</taxon>
        <taxon>Diptera</taxon>
        <taxon>Brachycera</taxon>
        <taxon>Muscomorpha</taxon>
        <taxon>Ephydroidea</taxon>
        <taxon>Drosophilidae</taxon>
        <taxon>Drosophila</taxon>
        <taxon>Sophophora</taxon>
    </lineage>
</organism>
<reference evidence="2 3" key="1">
    <citation type="journal article" date="2007" name="Nature">
        <title>Evolution of genes and genomes on the Drosophila phylogeny.</title>
        <authorList>
            <consortium name="Drosophila 12 Genomes Consortium"/>
            <person name="Clark A.G."/>
            <person name="Eisen M.B."/>
            <person name="Smith D.R."/>
            <person name="Bergman C.M."/>
            <person name="Oliver B."/>
            <person name="Markow T.A."/>
            <person name="Kaufman T.C."/>
            <person name="Kellis M."/>
            <person name="Gelbart W."/>
            <person name="Iyer V.N."/>
            <person name="Pollard D.A."/>
            <person name="Sackton T.B."/>
            <person name="Larracuente A.M."/>
            <person name="Singh N.D."/>
            <person name="Abad J.P."/>
            <person name="Abt D.N."/>
            <person name="Adryan B."/>
            <person name="Aguade M."/>
            <person name="Akashi H."/>
            <person name="Anderson W.W."/>
            <person name="Aquadro C.F."/>
            <person name="Ardell D.H."/>
            <person name="Arguello R."/>
            <person name="Artieri C.G."/>
            <person name="Barbash D.A."/>
            <person name="Barker D."/>
            <person name="Barsanti P."/>
            <person name="Batterham P."/>
            <person name="Batzoglou S."/>
            <person name="Begun D."/>
            <person name="Bhutkar A."/>
            <person name="Blanco E."/>
            <person name="Bosak S.A."/>
            <person name="Bradley R.K."/>
            <person name="Brand A.D."/>
            <person name="Brent M.R."/>
            <person name="Brooks A.N."/>
            <person name="Brown R.H."/>
            <person name="Butlin R.K."/>
            <person name="Caggese C."/>
            <person name="Calvi B.R."/>
            <person name="Bernardo de Carvalho A."/>
            <person name="Caspi A."/>
            <person name="Castrezana S."/>
            <person name="Celniker S.E."/>
            <person name="Chang J.L."/>
            <person name="Chapple C."/>
            <person name="Chatterji S."/>
            <person name="Chinwalla A."/>
            <person name="Civetta A."/>
            <person name="Clifton S.W."/>
            <person name="Comeron J.M."/>
            <person name="Costello J.C."/>
            <person name="Coyne J.A."/>
            <person name="Daub J."/>
            <person name="David R.G."/>
            <person name="Delcher A.L."/>
            <person name="Delehaunty K."/>
            <person name="Do C.B."/>
            <person name="Ebling H."/>
            <person name="Edwards K."/>
            <person name="Eickbush T."/>
            <person name="Evans J.D."/>
            <person name="Filipski A."/>
            <person name="Findeiss S."/>
            <person name="Freyhult E."/>
            <person name="Fulton L."/>
            <person name="Fulton R."/>
            <person name="Garcia A.C."/>
            <person name="Gardiner A."/>
            <person name="Garfield D.A."/>
            <person name="Garvin B.E."/>
            <person name="Gibson G."/>
            <person name="Gilbert D."/>
            <person name="Gnerre S."/>
            <person name="Godfrey J."/>
            <person name="Good R."/>
            <person name="Gotea V."/>
            <person name="Gravely B."/>
            <person name="Greenberg A.J."/>
            <person name="Griffiths-Jones S."/>
            <person name="Gross S."/>
            <person name="Guigo R."/>
            <person name="Gustafson E.A."/>
            <person name="Haerty W."/>
            <person name="Hahn M.W."/>
            <person name="Halligan D.L."/>
            <person name="Halpern A.L."/>
            <person name="Halter G.M."/>
            <person name="Han M.V."/>
            <person name="Heger A."/>
            <person name="Hillier L."/>
            <person name="Hinrichs A.S."/>
            <person name="Holmes I."/>
            <person name="Hoskins R.A."/>
            <person name="Hubisz M.J."/>
            <person name="Hultmark D."/>
            <person name="Huntley M.A."/>
            <person name="Jaffe D.B."/>
            <person name="Jagadeeshan S."/>
            <person name="Jeck W.R."/>
            <person name="Johnson J."/>
            <person name="Jones C.D."/>
            <person name="Jordan W.C."/>
            <person name="Karpen G.H."/>
            <person name="Kataoka E."/>
            <person name="Keightley P.D."/>
            <person name="Kheradpour P."/>
            <person name="Kirkness E.F."/>
            <person name="Koerich L.B."/>
            <person name="Kristiansen K."/>
            <person name="Kudrna D."/>
            <person name="Kulathinal R.J."/>
            <person name="Kumar S."/>
            <person name="Kwok R."/>
            <person name="Lander E."/>
            <person name="Langley C.H."/>
            <person name="Lapoint R."/>
            <person name="Lazzaro B.P."/>
            <person name="Lee S.J."/>
            <person name="Levesque L."/>
            <person name="Li R."/>
            <person name="Lin C.F."/>
            <person name="Lin M.F."/>
            <person name="Lindblad-Toh K."/>
            <person name="Llopart A."/>
            <person name="Long M."/>
            <person name="Low L."/>
            <person name="Lozovsky E."/>
            <person name="Lu J."/>
            <person name="Luo M."/>
            <person name="Machado C.A."/>
            <person name="Makalowski W."/>
            <person name="Marzo M."/>
            <person name="Matsuda M."/>
            <person name="Matzkin L."/>
            <person name="McAllister B."/>
            <person name="McBride C.S."/>
            <person name="McKernan B."/>
            <person name="McKernan K."/>
            <person name="Mendez-Lago M."/>
            <person name="Minx P."/>
            <person name="Mollenhauer M.U."/>
            <person name="Montooth K."/>
            <person name="Mount S.M."/>
            <person name="Mu X."/>
            <person name="Myers E."/>
            <person name="Negre B."/>
            <person name="Newfeld S."/>
            <person name="Nielsen R."/>
            <person name="Noor M.A."/>
            <person name="O'Grady P."/>
            <person name="Pachter L."/>
            <person name="Papaceit M."/>
            <person name="Parisi M.J."/>
            <person name="Parisi M."/>
            <person name="Parts L."/>
            <person name="Pedersen J.S."/>
            <person name="Pesole G."/>
            <person name="Phillippy A.M."/>
            <person name="Ponting C.P."/>
            <person name="Pop M."/>
            <person name="Porcelli D."/>
            <person name="Powell J.R."/>
            <person name="Prohaska S."/>
            <person name="Pruitt K."/>
            <person name="Puig M."/>
            <person name="Quesneville H."/>
            <person name="Ram K.R."/>
            <person name="Rand D."/>
            <person name="Rasmussen M.D."/>
            <person name="Reed L.K."/>
            <person name="Reenan R."/>
            <person name="Reily A."/>
            <person name="Remington K.A."/>
            <person name="Rieger T.T."/>
            <person name="Ritchie M.G."/>
            <person name="Robin C."/>
            <person name="Rogers Y.H."/>
            <person name="Rohde C."/>
            <person name="Rozas J."/>
            <person name="Rubenfield M.J."/>
            <person name="Ruiz A."/>
            <person name="Russo S."/>
            <person name="Salzberg S.L."/>
            <person name="Sanchez-Gracia A."/>
            <person name="Saranga D.J."/>
            <person name="Sato H."/>
            <person name="Schaeffer S.W."/>
            <person name="Schatz M.C."/>
            <person name="Schlenke T."/>
            <person name="Schwartz R."/>
            <person name="Segarra C."/>
            <person name="Singh R.S."/>
            <person name="Sirot L."/>
            <person name="Sirota M."/>
            <person name="Sisneros N.B."/>
            <person name="Smith C.D."/>
            <person name="Smith T.F."/>
            <person name="Spieth J."/>
            <person name="Stage D.E."/>
            <person name="Stark A."/>
            <person name="Stephan W."/>
            <person name="Strausberg R.L."/>
            <person name="Strempel S."/>
            <person name="Sturgill D."/>
            <person name="Sutton G."/>
            <person name="Sutton G.G."/>
            <person name="Tao W."/>
            <person name="Teichmann S."/>
            <person name="Tobari Y.N."/>
            <person name="Tomimura Y."/>
            <person name="Tsolas J.M."/>
            <person name="Valente V.L."/>
            <person name="Venter E."/>
            <person name="Venter J.C."/>
            <person name="Vicario S."/>
            <person name="Vieira F.G."/>
            <person name="Vilella A.J."/>
            <person name="Villasante A."/>
            <person name="Walenz B."/>
            <person name="Wang J."/>
            <person name="Wasserman M."/>
            <person name="Watts T."/>
            <person name="Wilson D."/>
            <person name="Wilson R.K."/>
            <person name="Wing R.A."/>
            <person name="Wolfner M.F."/>
            <person name="Wong A."/>
            <person name="Wong G.K."/>
            <person name="Wu C.I."/>
            <person name="Wu G."/>
            <person name="Yamamoto D."/>
            <person name="Yang H.P."/>
            <person name="Yang S.P."/>
            <person name="Yorke J.A."/>
            <person name="Yoshida K."/>
            <person name="Zdobnov E."/>
            <person name="Zhang P."/>
            <person name="Zhang Y."/>
            <person name="Zimin A.V."/>
            <person name="Baldwin J."/>
            <person name="Abdouelleil A."/>
            <person name="Abdulkadir J."/>
            <person name="Abebe A."/>
            <person name="Abera B."/>
            <person name="Abreu J."/>
            <person name="Acer S.C."/>
            <person name="Aftuck L."/>
            <person name="Alexander A."/>
            <person name="An P."/>
            <person name="Anderson E."/>
            <person name="Anderson S."/>
            <person name="Arachi H."/>
            <person name="Azer M."/>
            <person name="Bachantsang P."/>
            <person name="Barry A."/>
            <person name="Bayul T."/>
            <person name="Berlin A."/>
            <person name="Bessette D."/>
            <person name="Bloom T."/>
            <person name="Blye J."/>
            <person name="Boguslavskiy L."/>
            <person name="Bonnet C."/>
            <person name="Boukhgalter B."/>
            <person name="Bourzgui I."/>
            <person name="Brown A."/>
            <person name="Cahill P."/>
            <person name="Channer S."/>
            <person name="Cheshatsang Y."/>
            <person name="Chuda L."/>
            <person name="Citroen M."/>
            <person name="Collymore A."/>
            <person name="Cooke P."/>
            <person name="Costello M."/>
            <person name="D'Aco K."/>
            <person name="Daza R."/>
            <person name="De Haan G."/>
            <person name="DeGray S."/>
            <person name="DeMaso C."/>
            <person name="Dhargay N."/>
            <person name="Dooley K."/>
            <person name="Dooley E."/>
            <person name="Doricent M."/>
            <person name="Dorje P."/>
            <person name="Dorjee K."/>
            <person name="Dupes A."/>
            <person name="Elong R."/>
            <person name="Falk J."/>
            <person name="Farina A."/>
            <person name="Faro S."/>
            <person name="Ferguson D."/>
            <person name="Fisher S."/>
            <person name="Foley C.D."/>
            <person name="Franke A."/>
            <person name="Friedrich D."/>
            <person name="Gadbois L."/>
            <person name="Gearin G."/>
            <person name="Gearin C.R."/>
            <person name="Giannoukos G."/>
            <person name="Goode T."/>
            <person name="Graham J."/>
            <person name="Grandbois E."/>
            <person name="Grewal S."/>
            <person name="Gyaltsen K."/>
            <person name="Hafez N."/>
            <person name="Hagos B."/>
            <person name="Hall J."/>
            <person name="Henson C."/>
            <person name="Hollinger A."/>
            <person name="Honan T."/>
            <person name="Huard M.D."/>
            <person name="Hughes L."/>
            <person name="Hurhula B."/>
            <person name="Husby M.E."/>
            <person name="Kamat A."/>
            <person name="Kanga B."/>
            <person name="Kashin S."/>
            <person name="Khazanovich D."/>
            <person name="Kisner P."/>
            <person name="Lance K."/>
            <person name="Lara M."/>
            <person name="Lee W."/>
            <person name="Lennon N."/>
            <person name="Letendre F."/>
            <person name="LeVine R."/>
            <person name="Lipovsky A."/>
            <person name="Liu X."/>
            <person name="Liu J."/>
            <person name="Liu S."/>
            <person name="Lokyitsang T."/>
            <person name="Lokyitsang Y."/>
            <person name="Lubonja R."/>
            <person name="Lui A."/>
            <person name="MacDonald P."/>
            <person name="Magnisalis V."/>
            <person name="Maru K."/>
            <person name="Matthews C."/>
            <person name="McCusker W."/>
            <person name="McDonough S."/>
            <person name="Mehta T."/>
            <person name="Meldrim J."/>
            <person name="Meneus L."/>
            <person name="Mihai O."/>
            <person name="Mihalev A."/>
            <person name="Mihova T."/>
            <person name="Mittelman R."/>
            <person name="Mlenga V."/>
            <person name="Montmayeur A."/>
            <person name="Mulrain L."/>
            <person name="Navidi A."/>
            <person name="Naylor J."/>
            <person name="Negash T."/>
            <person name="Nguyen T."/>
            <person name="Nguyen N."/>
            <person name="Nicol R."/>
            <person name="Norbu C."/>
            <person name="Norbu N."/>
            <person name="Novod N."/>
            <person name="O'Neill B."/>
            <person name="Osman S."/>
            <person name="Markiewicz E."/>
            <person name="Oyono O.L."/>
            <person name="Patti C."/>
            <person name="Phunkhang P."/>
            <person name="Pierre F."/>
            <person name="Priest M."/>
            <person name="Raghuraman S."/>
            <person name="Rege F."/>
            <person name="Reyes R."/>
            <person name="Rise C."/>
            <person name="Rogov P."/>
            <person name="Ross K."/>
            <person name="Ryan E."/>
            <person name="Settipalli S."/>
            <person name="Shea T."/>
            <person name="Sherpa N."/>
            <person name="Shi L."/>
            <person name="Shih D."/>
            <person name="Sparrow T."/>
            <person name="Spaulding J."/>
            <person name="Stalker J."/>
            <person name="Stange-Thomann N."/>
            <person name="Stavropoulos S."/>
            <person name="Stone C."/>
            <person name="Strader C."/>
            <person name="Tesfaye S."/>
            <person name="Thomson T."/>
            <person name="Thoulutsang Y."/>
            <person name="Thoulutsang D."/>
            <person name="Topham K."/>
            <person name="Topping I."/>
            <person name="Tsamla T."/>
            <person name="Vassiliev H."/>
            <person name="Vo A."/>
            <person name="Wangchuk T."/>
            <person name="Wangdi T."/>
            <person name="Weiand M."/>
            <person name="Wilkinson J."/>
            <person name="Wilson A."/>
            <person name="Yadav S."/>
            <person name="Young G."/>
            <person name="Yu Q."/>
            <person name="Zembek L."/>
            <person name="Zhong D."/>
            <person name="Zimmer A."/>
            <person name="Zwirko Z."/>
            <person name="Jaffe D.B."/>
            <person name="Alvarez P."/>
            <person name="Brockman W."/>
            <person name="Butler J."/>
            <person name="Chin C."/>
            <person name="Gnerre S."/>
            <person name="Grabherr M."/>
            <person name="Kleber M."/>
            <person name="Mauceli E."/>
            <person name="MacCallum I."/>
        </authorList>
    </citation>
    <scope>NUCLEOTIDE SEQUENCE [LARGE SCALE GENOMIC DNA]</scope>
    <source>
        <strain evidence="3">Tai18E2 / Tucson 14021-0261.01</strain>
    </source>
</reference>
<dbReference type="KEGG" id="dya:Dyak_GE13600"/>
<dbReference type="PANTHER" id="PTHR20898:SF0">
    <property type="entry name" value="DAEDALUS ON 3-RELATED"/>
    <property type="match status" value="1"/>
</dbReference>
<accession>B4P783</accession>
<evidence type="ECO:0000313" key="3">
    <source>
        <dbReference type="Proteomes" id="UP000002282"/>
    </source>
</evidence>
<dbReference type="InterPro" id="IPR010512">
    <property type="entry name" value="DUF1091"/>
</dbReference>
<dbReference type="eggNOG" id="ENOG502TM4J">
    <property type="taxonomic scope" value="Eukaryota"/>
</dbReference>
<dbReference type="PANTHER" id="PTHR20898">
    <property type="entry name" value="DAEDALUS ON 3-RELATED-RELATED"/>
    <property type="match status" value="1"/>
</dbReference>
<evidence type="ECO:0000313" key="2">
    <source>
        <dbReference type="EMBL" id="EDW91048.2"/>
    </source>
</evidence>
<feature type="non-terminal residue" evidence="2">
    <location>
        <position position="184"/>
    </location>
</feature>
<evidence type="ECO:0000256" key="1">
    <source>
        <dbReference type="SAM" id="SignalP"/>
    </source>
</evidence>
<keyword evidence="3" id="KW-1185">Reference proteome</keyword>
<feature type="chain" id="PRO_5006458758" description="MD-2-related lipid-recognition domain-containing protein" evidence="1">
    <location>
        <begin position="21"/>
        <end position="184"/>
    </location>
</feature>
<dbReference type="AlphaFoldDB" id="B4P783"/>